<feature type="compositionally biased region" description="Basic and acidic residues" evidence="1">
    <location>
        <begin position="58"/>
        <end position="72"/>
    </location>
</feature>
<feature type="domain" description="Putative zinc-finger" evidence="2">
    <location>
        <begin position="6"/>
        <end position="40"/>
    </location>
</feature>
<proteinExistence type="predicted"/>
<dbReference type="Proteomes" id="UP000062317">
    <property type="component" value="Unassembled WGS sequence"/>
</dbReference>
<sequence>MLPGKCKDVTRLLSDALDRTLTLHERMQVHVHLPTCSGCRAYRGQIALLREAAHVAAGREIDNEGGGERDEPSGGGTKG</sequence>
<evidence type="ECO:0000313" key="3">
    <source>
        <dbReference type="EMBL" id="KVV39294.1"/>
    </source>
</evidence>
<feature type="region of interest" description="Disordered" evidence="1">
    <location>
        <begin position="58"/>
        <end position="79"/>
    </location>
</feature>
<gene>
    <name evidence="3" type="ORF">WT27_14655</name>
</gene>
<protein>
    <recommendedName>
        <fullName evidence="2">Putative zinc-finger domain-containing protein</fullName>
    </recommendedName>
</protein>
<keyword evidence="4" id="KW-1185">Reference proteome</keyword>
<organism evidence="3 4">
    <name type="scientific">Burkholderia territorii</name>
    <dbReference type="NCBI Taxonomy" id="1503055"/>
    <lineage>
        <taxon>Bacteria</taxon>
        <taxon>Pseudomonadati</taxon>
        <taxon>Pseudomonadota</taxon>
        <taxon>Betaproteobacteria</taxon>
        <taxon>Burkholderiales</taxon>
        <taxon>Burkholderiaceae</taxon>
        <taxon>Burkholderia</taxon>
        <taxon>Burkholderia cepacia complex</taxon>
    </lineage>
</organism>
<name>A0A105V1J7_9BURK</name>
<comment type="caution">
    <text evidence="3">The sequence shown here is derived from an EMBL/GenBank/DDBJ whole genome shotgun (WGS) entry which is preliminary data.</text>
</comment>
<dbReference type="AlphaFoldDB" id="A0A105V1J7"/>
<reference evidence="3 4" key="1">
    <citation type="submission" date="2015-11" db="EMBL/GenBank/DDBJ databases">
        <title>Expanding the genomic diversity of Burkholderia species for the development of highly accurate diagnostics.</title>
        <authorList>
            <person name="Sahl J."/>
            <person name="Keim P."/>
            <person name="Wagner D."/>
        </authorList>
    </citation>
    <scope>NUCLEOTIDE SEQUENCE [LARGE SCALE GENOMIC DNA]</scope>
    <source>
        <strain evidence="3 4">MSMB1301WGS</strain>
    </source>
</reference>
<dbReference type="InterPro" id="IPR027383">
    <property type="entry name" value="Znf_put"/>
</dbReference>
<evidence type="ECO:0000259" key="2">
    <source>
        <dbReference type="Pfam" id="PF13490"/>
    </source>
</evidence>
<evidence type="ECO:0000313" key="4">
    <source>
        <dbReference type="Proteomes" id="UP000062317"/>
    </source>
</evidence>
<dbReference type="Pfam" id="PF13490">
    <property type="entry name" value="zf-HC2"/>
    <property type="match status" value="1"/>
</dbReference>
<dbReference type="RefSeq" id="WP_060108769.1">
    <property type="nucleotide sequence ID" value="NZ_LPEQ01000127.1"/>
</dbReference>
<dbReference type="EMBL" id="LPEQ01000127">
    <property type="protein sequence ID" value="KVV39294.1"/>
    <property type="molecule type" value="Genomic_DNA"/>
</dbReference>
<evidence type="ECO:0000256" key="1">
    <source>
        <dbReference type="SAM" id="MobiDB-lite"/>
    </source>
</evidence>
<accession>A0A105V1J7</accession>